<keyword evidence="4" id="KW-0802">TPR repeat</keyword>
<dbReference type="Proteomes" id="UP000478571">
    <property type="component" value="Unassembled WGS sequence"/>
</dbReference>
<keyword evidence="2" id="KW-0963">Cytoplasm</keyword>
<evidence type="ECO:0000256" key="1">
    <source>
        <dbReference type="ARBA" id="ARBA00004496"/>
    </source>
</evidence>
<evidence type="ECO:0000256" key="5">
    <source>
        <dbReference type="ARBA" id="ARBA00038253"/>
    </source>
</evidence>
<evidence type="ECO:0000313" key="7">
    <source>
        <dbReference type="EMBL" id="MYM59747.1"/>
    </source>
</evidence>
<organism evidence="7 8">
    <name type="scientific">Vibrio tetraodonis subsp. pristinus</name>
    <dbReference type="NCBI Taxonomy" id="2695891"/>
    <lineage>
        <taxon>Bacteria</taxon>
        <taxon>Pseudomonadati</taxon>
        <taxon>Pseudomonadota</taxon>
        <taxon>Gammaproteobacteria</taxon>
        <taxon>Vibrionales</taxon>
        <taxon>Vibrionaceae</taxon>
        <taxon>Vibrio</taxon>
    </lineage>
</organism>
<dbReference type="PANTHER" id="PTHR46630">
    <property type="entry name" value="TETRATRICOPEPTIDE REPEAT PROTEIN 29"/>
    <property type="match status" value="1"/>
</dbReference>
<keyword evidence="3" id="KW-0677">Repeat</keyword>
<accession>A0A6L8LUG8</accession>
<comment type="similarity">
    <text evidence="5">Belongs to the Rap family.</text>
</comment>
<dbReference type="RefSeq" id="WP_160929751.1">
    <property type="nucleotide sequence ID" value="NZ_WWEU01000003.1"/>
</dbReference>
<dbReference type="InterPro" id="IPR051476">
    <property type="entry name" value="Bac_ResReg_Asp_Phosphatase"/>
</dbReference>
<dbReference type="SMART" id="SM00028">
    <property type="entry name" value="TPR"/>
    <property type="match status" value="6"/>
</dbReference>
<dbReference type="EMBL" id="WWEU01000003">
    <property type="protein sequence ID" value="MYM59747.1"/>
    <property type="molecule type" value="Genomic_DNA"/>
</dbReference>
<evidence type="ECO:0000256" key="6">
    <source>
        <dbReference type="SAM" id="MobiDB-lite"/>
    </source>
</evidence>
<reference evidence="7 8" key="1">
    <citation type="submission" date="2020-01" db="EMBL/GenBank/DDBJ databases">
        <title>Draft Genome Sequence of Vibrio sp. strain OCN044, Isolated from a Healthy Coral at Palmyra Atoll.</title>
        <authorList>
            <person name="Videau P."/>
            <person name="Loughran R."/>
            <person name="Esquivel A."/>
            <person name="Deadmond M."/>
            <person name="Paddock B.E."/>
            <person name="Saw J.H."/>
            <person name="Ushijima B."/>
        </authorList>
    </citation>
    <scope>NUCLEOTIDE SEQUENCE [LARGE SCALE GENOMIC DNA]</scope>
    <source>
        <strain evidence="7 8">OCN044</strain>
    </source>
</reference>
<evidence type="ECO:0000256" key="2">
    <source>
        <dbReference type="ARBA" id="ARBA00022490"/>
    </source>
</evidence>
<sequence length="756" mass="86574">MEVFRLDRLLALLIFLLPALVSASTVYSSAMLNEADSLVNIVPKQSKILASNYLTQRKLMAQSEKGPSTMSRDDSDTRFRTPSSTIDALKILARAEFNLGNPKEAKRYIEQAKTLTDKYNLPYLGLELSLLELRLNWKANGISPSIETKLDELEQELNSIHNPEQVAKGLTYQLVMLKADIASSQDRIKLAETLYKQAIPFIEQSKNRQSITDYHIALGKHFLNHKIYNKALSELLISYWSAIENTSGLQLAEANRLIGQLFYERRVLDKAADHFSQAADFYDNYESSPMLPPILKRMGDIYYHQGKYNLALVHYFNAIDHERLQNNIENVIDIRLALASTYLKLVNFPLAEQYLTRAKELLNYIEIPKLQAKYLLLEAGLASHQGQPKEVLDKANQALDIALELNDLSLEKNAYNMLNLGNELLGNYKRALRYLQQYNALAAIEQKELNLINEDDFRQQKDVVEQTLHLVGQKEQLKKTQNEYHKFQKISLTLFVTCALLFVFLLRRGHIISVQKEEIDELNDELYAHSRSGLKNLRMLSVKLPASLEASSHKFEKWHAGDLIHEPLSDRLHFVMIDLPFLRNLSLQQGYTEGLKVEKAFGLFLKEKIEHPARVYHFSDANLLYIEPDNGNTTRPEQVFEKIQGWVNEFTQKYGLNNIVRIGMADYPFLPRAYTAINDKELLDILLMSTNAARSLSMEENTSQWVYLKAIKNAPAASLATGNIRKACKHSINQGLIKVHSSYPNEENIKKLLKEE</sequence>
<protein>
    <submittedName>
        <fullName evidence="7">Tetratricopeptide repeat protein</fullName>
    </submittedName>
</protein>
<comment type="subcellular location">
    <subcellularLocation>
        <location evidence="1">Cytoplasm</location>
    </subcellularLocation>
</comment>
<dbReference type="PANTHER" id="PTHR46630:SF1">
    <property type="entry name" value="TETRATRICOPEPTIDE REPEAT PROTEIN 29"/>
    <property type="match status" value="1"/>
</dbReference>
<dbReference type="AlphaFoldDB" id="A0A6L8LUG8"/>
<evidence type="ECO:0000256" key="3">
    <source>
        <dbReference type="ARBA" id="ARBA00022737"/>
    </source>
</evidence>
<dbReference type="Gene3D" id="1.25.40.10">
    <property type="entry name" value="Tetratricopeptide repeat domain"/>
    <property type="match status" value="2"/>
</dbReference>
<dbReference type="GO" id="GO:0005737">
    <property type="term" value="C:cytoplasm"/>
    <property type="evidence" value="ECO:0007669"/>
    <property type="project" value="UniProtKB-SubCell"/>
</dbReference>
<keyword evidence="8" id="KW-1185">Reference proteome</keyword>
<gene>
    <name evidence="7" type="ORF">GTG28_10985</name>
</gene>
<dbReference type="SUPFAM" id="SSF48452">
    <property type="entry name" value="TPR-like"/>
    <property type="match status" value="1"/>
</dbReference>
<evidence type="ECO:0000256" key="4">
    <source>
        <dbReference type="ARBA" id="ARBA00022803"/>
    </source>
</evidence>
<comment type="caution">
    <text evidence="7">The sequence shown here is derived from an EMBL/GenBank/DDBJ whole genome shotgun (WGS) entry which is preliminary data.</text>
</comment>
<dbReference type="InterPro" id="IPR011990">
    <property type="entry name" value="TPR-like_helical_dom_sf"/>
</dbReference>
<proteinExistence type="inferred from homology"/>
<evidence type="ECO:0000313" key="8">
    <source>
        <dbReference type="Proteomes" id="UP000478571"/>
    </source>
</evidence>
<dbReference type="InterPro" id="IPR019734">
    <property type="entry name" value="TPR_rpt"/>
</dbReference>
<feature type="region of interest" description="Disordered" evidence="6">
    <location>
        <begin position="60"/>
        <end position="81"/>
    </location>
</feature>
<name>A0A6L8LUG8_9VIBR</name>